<keyword evidence="1" id="KW-1133">Transmembrane helix</keyword>
<evidence type="ECO:0000256" key="1">
    <source>
        <dbReference type="SAM" id="Phobius"/>
    </source>
</evidence>
<keyword evidence="1" id="KW-0472">Membrane</keyword>
<comment type="caution">
    <text evidence="2">The sequence shown here is derived from an EMBL/GenBank/DDBJ whole genome shotgun (WGS) entry which is preliminary data.</text>
</comment>
<feature type="transmembrane region" description="Helical" evidence="1">
    <location>
        <begin position="168"/>
        <end position="186"/>
    </location>
</feature>
<dbReference type="EMBL" id="JBEDUW010000004">
    <property type="protein sequence ID" value="KAK9934888.1"/>
    <property type="molecule type" value="Genomic_DNA"/>
</dbReference>
<dbReference type="AlphaFoldDB" id="A0AAW1XG06"/>
<name>A0AAW1XG06_RUBAR</name>
<accession>A0AAW1XG06</accession>
<protein>
    <submittedName>
        <fullName evidence="2">Uncharacterized protein</fullName>
    </submittedName>
</protein>
<keyword evidence="3" id="KW-1185">Reference proteome</keyword>
<feature type="transmembrane region" description="Helical" evidence="1">
    <location>
        <begin position="111"/>
        <end position="131"/>
    </location>
</feature>
<feature type="transmembrane region" description="Helical" evidence="1">
    <location>
        <begin position="79"/>
        <end position="99"/>
    </location>
</feature>
<reference evidence="2 3" key="1">
    <citation type="journal article" date="2023" name="G3 (Bethesda)">
        <title>A chromosome-length genome assembly and annotation of blackberry (Rubus argutus, cv. 'Hillquist').</title>
        <authorList>
            <person name="Bruna T."/>
            <person name="Aryal R."/>
            <person name="Dudchenko O."/>
            <person name="Sargent D.J."/>
            <person name="Mead D."/>
            <person name="Buti M."/>
            <person name="Cavallini A."/>
            <person name="Hytonen T."/>
            <person name="Andres J."/>
            <person name="Pham M."/>
            <person name="Weisz D."/>
            <person name="Mascagni F."/>
            <person name="Usai G."/>
            <person name="Natali L."/>
            <person name="Bassil N."/>
            <person name="Fernandez G.E."/>
            <person name="Lomsadze A."/>
            <person name="Armour M."/>
            <person name="Olukolu B."/>
            <person name="Poorten T."/>
            <person name="Britton C."/>
            <person name="Davik J."/>
            <person name="Ashrafi H."/>
            <person name="Aiden E.L."/>
            <person name="Borodovsky M."/>
            <person name="Worthington M."/>
        </authorList>
    </citation>
    <scope>NUCLEOTIDE SEQUENCE [LARGE SCALE GENOMIC DNA]</scope>
    <source>
        <strain evidence="2">PI 553951</strain>
    </source>
</reference>
<gene>
    <name evidence="2" type="ORF">M0R45_022017</name>
</gene>
<evidence type="ECO:0000313" key="3">
    <source>
        <dbReference type="Proteomes" id="UP001457282"/>
    </source>
</evidence>
<proteinExistence type="predicted"/>
<sequence length="188" mass="20700">MANISRWGTLQRPYLCFCSFSSSSLFPMASLKSLIIQTRSYTCRVAQRQWTPQASDYLPVFITDCHIELHSYQPKTPLSLGKTILSLTFQAIVSFALAFQNSTSSHISSALLIVGVAMAIAFAACFSGIFLRDSYPNAANIIDKVGCVSAVIGFYLMTSTFLPNNSSWICWLAFSFSLLALTAAFTRN</sequence>
<dbReference type="Proteomes" id="UP001457282">
    <property type="component" value="Unassembled WGS sequence"/>
</dbReference>
<evidence type="ECO:0000313" key="2">
    <source>
        <dbReference type="EMBL" id="KAK9934888.1"/>
    </source>
</evidence>
<keyword evidence="1" id="KW-0812">Transmembrane</keyword>
<feature type="transmembrane region" description="Helical" evidence="1">
    <location>
        <begin position="137"/>
        <end position="156"/>
    </location>
</feature>
<organism evidence="2 3">
    <name type="scientific">Rubus argutus</name>
    <name type="common">Southern blackberry</name>
    <dbReference type="NCBI Taxonomy" id="59490"/>
    <lineage>
        <taxon>Eukaryota</taxon>
        <taxon>Viridiplantae</taxon>
        <taxon>Streptophyta</taxon>
        <taxon>Embryophyta</taxon>
        <taxon>Tracheophyta</taxon>
        <taxon>Spermatophyta</taxon>
        <taxon>Magnoliopsida</taxon>
        <taxon>eudicotyledons</taxon>
        <taxon>Gunneridae</taxon>
        <taxon>Pentapetalae</taxon>
        <taxon>rosids</taxon>
        <taxon>fabids</taxon>
        <taxon>Rosales</taxon>
        <taxon>Rosaceae</taxon>
        <taxon>Rosoideae</taxon>
        <taxon>Rosoideae incertae sedis</taxon>
        <taxon>Rubus</taxon>
    </lineage>
</organism>